<accession>A0ABX3P319</accession>
<feature type="region of interest" description="Disordered" evidence="1">
    <location>
        <begin position="142"/>
        <end position="182"/>
    </location>
</feature>
<name>A0ABX3P319_9BACT</name>
<keyword evidence="2" id="KW-0732">Signal</keyword>
<dbReference type="EMBL" id="LWBO01000002">
    <property type="protein sequence ID" value="OQP54053.1"/>
    <property type="molecule type" value="Genomic_DNA"/>
</dbReference>
<proteinExistence type="predicted"/>
<feature type="chain" id="PRO_5047230305" description="DUF4476 domain-containing protein" evidence="2">
    <location>
        <begin position="20"/>
        <end position="301"/>
    </location>
</feature>
<evidence type="ECO:0000256" key="2">
    <source>
        <dbReference type="SAM" id="SignalP"/>
    </source>
</evidence>
<evidence type="ECO:0000313" key="5">
    <source>
        <dbReference type="Proteomes" id="UP000192277"/>
    </source>
</evidence>
<sequence>MRKTCILILSIAATLSSHAQMMGNGRNNNGSVNYNNNYNSFLSITNLSAEDIQFEIDGQTYVDCGPSLNIRGLPPGTHQLVLFSGKKGGGGMMGLKRVVIFNKPMNVKPQFYVDVIINRFGRVMYDEQSISGSQYQDGQMIWRNPGMLNMPPPTPGNNQPGNNYNNQQGNYNNQPGNYNNQQGNYNNNQGGNWPGQGNNNYNNVPRPMPDNTFNSFIETVRRESFDDSRMAIAKAGIDQNFFTSNQAKALLSVFSFEASKLEIGKYMYGKTTDPKNYFVVYNVFTFSKSKEELAEYVRTYH</sequence>
<feature type="domain" description="DUF4476" evidence="3">
    <location>
        <begin position="208"/>
        <end position="296"/>
    </location>
</feature>
<evidence type="ECO:0000256" key="1">
    <source>
        <dbReference type="SAM" id="MobiDB-lite"/>
    </source>
</evidence>
<comment type="caution">
    <text evidence="4">The sequence shown here is derived from an EMBL/GenBank/DDBJ whole genome shotgun (WGS) entry which is preliminary data.</text>
</comment>
<dbReference type="Proteomes" id="UP000192277">
    <property type="component" value="Unassembled WGS sequence"/>
</dbReference>
<evidence type="ECO:0000313" key="4">
    <source>
        <dbReference type="EMBL" id="OQP54053.1"/>
    </source>
</evidence>
<protein>
    <recommendedName>
        <fullName evidence="3">DUF4476 domain-containing protein</fullName>
    </recommendedName>
</protein>
<organism evidence="4 5">
    <name type="scientific">Niastella koreensis</name>
    <dbReference type="NCBI Taxonomy" id="354356"/>
    <lineage>
        <taxon>Bacteria</taxon>
        <taxon>Pseudomonadati</taxon>
        <taxon>Bacteroidota</taxon>
        <taxon>Chitinophagia</taxon>
        <taxon>Chitinophagales</taxon>
        <taxon>Chitinophagaceae</taxon>
        <taxon>Niastella</taxon>
    </lineage>
</organism>
<dbReference type="InterPro" id="IPR028011">
    <property type="entry name" value="DUF4476"/>
</dbReference>
<dbReference type="RefSeq" id="WP_014216452.1">
    <property type="nucleotide sequence ID" value="NZ_LWBO01000002.1"/>
</dbReference>
<keyword evidence="5" id="KW-1185">Reference proteome</keyword>
<feature type="signal peptide" evidence="2">
    <location>
        <begin position="1"/>
        <end position="19"/>
    </location>
</feature>
<feature type="compositionally biased region" description="Low complexity" evidence="1">
    <location>
        <begin position="156"/>
        <end position="182"/>
    </location>
</feature>
<dbReference type="Pfam" id="PF14771">
    <property type="entry name" value="DUF4476"/>
    <property type="match status" value="1"/>
</dbReference>
<evidence type="ECO:0000259" key="3">
    <source>
        <dbReference type="Pfam" id="PF14771"/>
    </source>
</evidence>
<gene>
    <name evidence="4" type="ORF">A4D02_20445</name>
</gene>
<reference evidence="4 5" key="1">
    <citation type="submission" date="2016-04" db="EMBL/GenBank/DDBJ databases">
        <authorList>
            <person name="Chen L."/>
            <person name="Zhuang W."/>
            <person name="Wang G."/>
        </authorList>
    </citation>
    <scope>NUCLEOTIDE SEQUENCE [LARGE SCALE GENOMIC DNA]</scope>
    <source>
        <strain evidence="5">GR20</strain>
    </source>
</reference>